<keyword evidence="2" id="KW-1185">Reference proteome</keyword>
<reference evidence="1 2" key="1">
    <citation type="submission" date="2016-11" db="EMBL/GenBank/DDBJ databases">
        <authorList>
            <person name="Jaros S."/>
            <person name="Januszkiewicz K."/>
            <person name="Wedrychowicz H."/>
        </authorList>
    </citation>
    <scope>NUCLEOTIDE SEQUENCE [LARGE SCALE GENOMIC DNA]</scope>
    <source>
        <strain evidence="1 2">DSM 17918</strain>
    </source>
</reference>
<sequence>MCQYKYEGIIKALKYAEFTGQSVNVGLNRDDEAINIEGIIKKVDDYDFTIILEETGEKEEIPVSEVEYVEYS</sequence>
<dbReference type="OrthoDB" id="3035522at2"/>
<protein>
    <submittedName>
        <fullName evidence="1">Putative ribosome maturation factor RimP</fullName>
    </submittedName>
</protein>
<evidence type="ECO:0000313" key="1">
    <source>
        <dbReference type="EMBL" id="SHE71298.1"/>
    </source>
</evidence>
<name>A0A1M4VQU3_9THEO</name>
<dbReference type="EMBL" id="FQVH01000004">
    <property type="protein sequence ID" value="SHE71298.1"/>
    <property type="molecule type" value="Genomic_DNA"/>
</dbReference>
<dbReference type="AlphaFoldDB" id="A0A1M4VQU3"/>
<evidence type="ECO:0000313" key="2">
    <source>
        <dbReference type="Proteomes" id="UP000184088"/>
    </source>
</evidence>
<dbReference type="RefSeq" id="WP_073341790.1">
    <property type="nucleotide sequence ID" value="NZ_FQVH01000004.1"/>
</dbReference>
<dbReference type="Proteomes" id="UP000184088">
    <property type="component" value="Unassembled WGS sequence"/>
</dbReference>
<organism evidence="1 2">
    <name type="scientific">Caldanaerobius fijiensis DSM 17918</name>
    <dbReference type="NCBI Taxonomy" id="1121256"/>
    <lineage>
        <taxon>Bacteria</taxon>
        <taxon>Bacillati</taxon>
        <taxon>Bacillota</taxon>
        <taxon>Clostridia</taxon>
        <taxon>Thermoanaerobacterales</taxon>
        <taxon>Thermoanaerobacteraceae</taxon>
        <taxon>Caldanaerobius</taxon>
    </lineage>
</organism>
<accession>A0A1M4VQU3</accession>
<gene>
    <name evidence="1" type="ORF">SAMN02746089_00692</name>
</gene>
<proteinExistence type="predicted"/>